<reference evidence="3" key="1">
    <citation type="submission" date="2020-02" db="EMBL/GenBank/DDBJ databases">
        <authorList>
            <person name="Meier V. D."/>
        </authorList>
    </citation>
    <scope>NUCLEOTIDE SEQUENCE</scope>
    <source>
        <strain evidence="3">AVDCRST_MAG79</strain>
    </source>
</reference>
<feature type="domain" description="RCK N-terminal" evidence="1">
    <location>
        <begin position="2"/>
        <end position="118"/>
    </location>
</feature>
<evidence type="ECO:0000259" key="2">
    <source>
        <dbReference type="PROSITE" id="PS51202"/>
    </source>
</evidence>
<gene>
    <name evidence="3" type="ORF">AVDCRST_MAG79-2214</name>
</gene>
<dbReference type="GO" id="GO:0006813">
    <property type="term" value="P:potassium ion transport"/>
    <property type="evidence" value="ECO:0007669"/>
    <property type="project" value="InterPro"/>
</dbReference>
<feature type="domain" description="RCK C-terminal" evidence="2">
    <location>
        <begin position="135"/>
        <end position="215"/>
    </location>
</feature>
<dbReference type="PROSITE" id="PS51202">
    <property type="entry name" value="RCK_C"/>
    <property type="match status" value="1"/>
</dbReference>
<organism evidence="3">
    <name type="scientific">uncultured Thermoleophilia bacterium</name>
    <dbReference type="NCBI Taxonomy" id="1497501"/>
    <lineage>
        <taxon>Bacteria</taxon>
        <taxon>Bacillati</taxon>
        <taxon>Actinomycetota</taxon>
        <taxon>Thermoleophilia</taxon>
        <taxon>environmental samples</taxon>
    </lineage>
</organism>
<dbReference type="InterPro" id="IPR050721">
    <property type="entry name" value="Trk_Ktr_HKT_K-transport"/>
</dbReference>
<accession>A0A6J4UD10</accession>
<dbReference type="Pfam" id="PF02254">
    <property type="entry name" value="TrkA_N"/>
    <property type="match status" value="1"/>
</dbReference>
<evidence type="ECO:0000259" key="1">
    <source>
        <dbReference type="PROSITE" id="PS51201"/>
    </source>
</evidence>
<dbReference type="PROSITE" id="PS51201">
    <property type="entry name" value="RCK_N"/>
    <property type="match status" value="1"/>
</dbReference>
<dbReference type="AlphaFoldDB" id="A0A6J4UD10"/>
<dbReference type="SUPFAM" id="SSF51735">
    <property type="entry name" value="NAD(P)-binding Rossmann-fold domains"/>
    <property type="match status" value="1"/>
</dbReference>
<sequence length="215" mass="23300">MKHSVLVIGLGRFGTAAVRELMRLGHEVLAVDSDENLVNDIAPDVTHAVQLDASDVEALKGIGAGEFEHAIVAISSRTEPSIFATMALKQLGVRNVLAKAGSSLHGEILERVGADRVIFPEREMGARVAHVFAHPSVVDYIDIAPGFGIVLLRPPASFVGQSLAELNLAQRLQLTPIGLRRGEKVVVNPHRDERIQETDRLILLGRDEGLEQFEA</sequence>
<protein>
    <submittedName>
        <fullName evidence="3">KtrAB potassium uptake system, peripheral membrane component KtrA</fullName>
    </submittedName>
</protein>
<dbReference type="InterPro" id="IPR036291">
    <property type="entry name" value="NAD(P)-bd_dom_sf"/>
</dbReference>
<dbReference type="PANTHER" id="PTHR43833:SF7">
    <property type="entry name" value="KTR SYSTEM POTASSIUM UPTAKE PROTEIN C"/>
    <property type="match status" value="1"/>
</dbReference>
<dbReference type="Gene3D" id="3.40.50.720">
    <property type="entry name" value="NAD(P)-binding Rossmann-like Domain"/>
    <property type="match status" value="1"/>
</dbReference>
<dbReference type="SUPFAM" id="SSF116726">
    <property type="entry name" value="TrkA C-terminal domain-like"/>
    <property type="match status" value="1"/>
</dbReference>
<dbReference type="Gene3D" id="3.30.70.1450">
    <property type="entry name" value="Regulator of K+ conductance, C-terminal domain"/>
    <property type="match status" value="1"/>
</dbReference>
<dbReference type="EMBL" id="CADCWC010000333">
    <property type="protein sequence ID" value="CAA9545078.1"/>
    <property type="molecule type" value="Genomic_DNA"/>
</dbReference>
<name>A0A6J4UD10_9ACTN</name>
<dbReference type="InterPro" id="IPR036721">
    <property type="entry name" value="RCK_C_sf"/>
</dbReference>
<dbReference type="InterPro" id="IPR003148">
    <property type="entry name" value="RCK_N"/>
</dbReference>
<dbReference type="GO" id="GO:0008324">
    <property type="term" value="F:monoatomic cation transmembrane transporter activity"/>
    <property type="evidence" value="ECO:0007669"/>
    <property type="project" value="InterPro"/>
</dbReference>
<dbReference type="Pfam" id="PF02080">
    <property type="entry name" value="TrkA_C"/>
    <property type="match status" value="1"/>
</dbReference>
<proteinExistence type="predicted"/>
<dbReference type="InterPro" id="IPR006037">
    <property type="entry name" value="RCK_C"/>
</dbReference>
<evidence type="ECO:0000313" key="3">
    <source>
        <dbReference type="EMBL" id="CAA9545078.1"/>
    </source>
</evidence>
<dbReference type="PANTHER" id="PTHR43833">
    <property type="entry name" value="POTASSIUM CHANNEL PROTEIN 2-RELATED-RELATED"/>
    <property type="match status" value="1"/>
</dbReference>